<dbReference type="PANTHER" id="PTHR43630:SF1">
    <property type="entry name" value="POLY-BETA-1,6-N-ACETYL-D-GLUCOSAMINE SYNTHASE"/>
    <property type="match status" value="1"/>
</dbReference>
<feature type="transmembrane region" description="Helical" evidence="4">
    <location>
        <begin position="282"/>
        <end position="304"/>
    </location>
</feature>
<dbReference type="SUPFAM" id="SSF53448">
    <property type="entry name" value="Nucleotide-diphospho-sugar transferases"/>
    <property type="match status" value="1"/>
</dbReference>
<proteinExistence type="inferred from homology"/>
<keyword evidence="3" id="KW-0808">Transferase</keyword>
<dbReference type="PANTHER" id="PTHR43630">
    <property type="entry name" value="POLY-BETA-1,6-N-ACETYL-D-GLUCOSAMINE SYNTHASE"/>
    <property type="match status" value="1"/>
</dbReference>
<evidence type="ECO:0000256" key="1">
    <source>
        <dbReference type="ARBA" id="ARBA00006739"/>
    </source>
</evidence>
<organism evidence="6 7">
    <name type="scientific">Algibacter aquimarinus</name>
    <dbReference type="NCBI Taxonomy" id="1136748"/>
    <lineage>
        <taxon>Bacteria</taxon>
        <taxon>Pseudomonadati</taxon>
        <taxon>Bacteroidota</taxon>
        <taxon>Flavobacteriia</taxon>
        <taxon>Flavobacteriales</taxon>
        <taxon>Flavobacteriaceae</taxon>
        <taxon>Algibacter</taxon>
    </lineage>
</organism>
<dbReference type="Pfam" id="PF00535">
    <property type="entry name" value="Glycos_transf_2"/>
    <property type="match status" value="1"/>
</dbReference>
<sequence>MILISLFITIIYLLLIGSFIFGFDKIPVFHLEDITSKTKFSIVIPFRNEAENLSSLLNSIECLNYPKHLFEIIFVDDDSEDNSVDIIKKALNGTKENIQIVLNNRKTNSPKKDAITSALEKAKYEWIITTDADCILPKYWLDSFDEFIQKNNSVFIAAPVSYTRNNSFLNRFQTLDILSLQGATIGGFGLNKPFLCNGANLAYKASIFNEVNGFQGNTNIASGDDIFLLEKVHKKQPTQVHYLKCKKAIVKTKSQPTWSALISQRRRWAAKTSSYNNLFGKLTGLAVLLMNILIIIGLLMSFLGVLKFKTFFYIIFIKFNIDFFLIYKSSLFFNQKDILKSYISGFIVYPFFSIYIAFTSSFSGYKWKGRYFKK</sequence>
<reference evidence="7" key="1">
    <citation type="journal article" date="2019" name="Int. J. Syst. Evol. Microbiol.">
        <title>The Global Catalogue of Microorganisms (GCM) 10K type strain sequencing project: providing services to taxonomists for standard genome sequencing and annotation.</title>
        <authorList>
            <consortium name="The Broad Institute Genomics Platform"/>
            <consortium name="The Broad Institute Genome Sequencing Center for Infectious Disease"/>
            <person name="Wu L."/>
            <person name="Ma J."/>
        </authorList>
    </citation>
    <scope>NUCLEOTIDE SEQUENCE [LARGE SCALE GENOMIC DNA]</scope>
    <source>
        <strain evidence="7">JCM 18287</strain>
    </source>
</reference>
<keyword evidence="4" id="KW-0812">Transmembrane</keyword>
<evidence type="ECO:0000256" key="3">
    <source>
        <dbReference type="ARBA" id="ARBA00022679"/>
    </source>
</evidence>
<name>A0ABP9H7A3_9FLAO</name>
<comment type="caution">
    <text evidence="6">The sequence shown here is derived from an EMBL/GenBank/DDBJ whole genome shotgun (WGS) entry which is preliminary data.</text>
</comment>
<evidence type="ECO:0000259" key="5">
    <source>
        <dbReference type="Pfam" id="PF00535"/>
    </source>
</evidence>
<evidence type="ECO:0000256" key="2">
    <source>
        <dbReference type="ARBA" id="ARBA00022676"/>
    </source>
</evidence>
<feature type="domain" description="Glycosyltransferase 2-like" evidence="5">
    <location>
        <begin position="41"/>
        <end position="208"/>
    </location>
</feature>
<evidence type="ECO:0000256" key="4">
    <source>
        <dbReference type="SAM" id="Phobius"/>
    </source>
</evidence>
<dbReference type="RefSeq" id="WP_345165009.1">
    <property type="nucleotide sequence ID" value="NZ_BAABJK010000004.1"/>
</dbReference>
<keyword evidence="4" id="KW-0472">Membrane</keyword>
<dbReference type="InterPro" id="IPR001173">
    <property type="entry name" value="Glyco_trans_2-like"/>
</dbReference>
<feature type="transmembrane region" description="Helical" evidence="4">
    <location>
        <begin position="339"/>
        <end position="358"/>
    </location>
</feature>
<dbReference type="Gene3D" id="3.90.550.10">
    <property type="entry name" value="Spore Coat Polysaccharide Biosynthesis Protein SpsA, Chain A"/>
    <property type="match status" value="1"/>
</dbReference>
<keyword evidence="4" id="KW-1133">Transmembrane helix</keyword>
<evidence type="ECO:0000313" key="6">
    <source>
        <dbReference type="EMBL" id="GAA4962918.1"/>
    </source>
</evidence>
<protein>
    <submittedName>
        <fullName evidence="6">Glycosyltransferase</fullName>
    </submittedName>
</protein>
<comment type="similarity">
    <text evidence="1">Belongs to the glycosyltransferase 2 family.</text>
</comment>
<dbReference type="InterPro" id="IPR029044">
    <property type="entry name" value="Nucleotide-diphossugar_trans"/>
</dbReference>
<gene>
    <name evidence="6" type="ORF">GCM10023315_09010</name>
</gene>
<feature type="transmembrane region" description="Helical" evidence="4">
    <location>
        <begin position="6"/>
        <end position="23"/>
    </location>
</feature>
<keyword evidence="7" id="KW-1185">Reference proteome</keyword>
<accession>A0ABP9H7A3</accession>
<dbReference type="CDD" id="cd04192">
    <property type="entry name" value="GT_2_like_e"/>
    <property type="match status" value="1"/>
</dbReference>
<dbReference type="Proteomes" id="UP001501692">
    <property type="component" value="Unassembled WGS sequence"/>
</dbReference>
<dbReference type="EMBL" id="BAABJK010000004">
    <property type="protein sequence ID" value="GAA4962918.1"/>
    <property type="molecule type" value="Genomic_DNA"/>
</dbReference>
<keyword evidence="2" id="KW-0328">Glycosyltransferase</keyword>
<evidence type="ECO:0000313" key="7">
    <source>
        <dbReference type="Proteomes" id="UP001501692"/>
    </source>
</evidence>
<feature type="transmembrane region" description="Helical" evidence="4">
    <location>
        <begin position="310"/>
        <end position="327"/>
    </location>
</feature>